<dbReference type="EMBL" id="FOTW01000062">
    <property type="protein sequence ID" value="SFM95218.1"/>
    <property type="molecule type" value="Genomic_DNA"/>
</dbReference>
<evidence type="ECO:0000256" key="1">
    <source>
        <dbReference type="ARBA" id="ARBA00008791"/>
    </source>
</evidence>
<comment type="similarity">
    <text evidence="1">Belongs to the universal stress protein A family.</text>
</comment>
<dbReference type="PANTHER" id="PTHR46268:SF15">
    <property type="entry name" value="UNIVERSAL STRESS PROTEIN HP_0031"/>
    <property type="match status" value="1"/>
</dbReference>
<dbReference type="RefSeq" id="WP_093391357.1">
    <property type="nucleotide sequence ID" value="NZ_FOTW01000062.1"/>
</dbReference>
<gene>
    <name evidence="3" type="ORF">SAMN02982985_05897</name>
</gene>
<dbReference type="SUPFAM" id="SSF52402">
    <property type="entry name" value="Adenine nucleotide alpha hydrolases-like"/>
    <property type="match status" value="2"/>
</dbReference>
<dbReference type="InterPro" id="IPR006015">
    <property type="entry name" value="Universal_stress_UspA"/>
</dbReference>
<proteinExistence type="inferred from homology"/>
<dbReference type="OrthoDB" id="9804721at2"/>
<dbReference type="CDD" id="cd00293">
    <property type="entry name" value="USP-like"/>
    <property type="match status" value="1"/>
</dbReference>
<dbReference type="STRING" id="758825.SAMN02982985_05897"/>
<accession>A0A1I4V1Z8</accession>
<dbReference type="AlphaFoldDB" id="A0A1I4V1Z8"/>
<protein>
    <submittedName>
        <fullName evidence="3">Universal stress protein family protein</fullName>
    </submittedName>
</protein>
<dbReference type="Gene3D" id="3.40.50.12370">
    <property type="match status" value="1"/>
</dbReference>
<reference evidence="3 4" key="1">
    <citation type="submission" date="2016-10" db="EMBL/GenBank/DDBJ databases">
        <authorList>
            <person name="de Groot N.N."/>
        </authorList>
    </citation>
    <scope>NUCLEOTIDE SEQUENCE [LARGE SCALE GENOMIC DNA]</scope>
    <source>
        <strain evidence="3 4">ATCC 43154</strain>
    </source>
</reference>
<keyword evidence="4" id="KW-1185">Reference proteome</keyword>
<dbReference type="InterPro" id="IPR006016">
    <property type="entry name" value="UspA"/>
</dbReference>
<name>A0A1I4V1Z8_9BURK</name>
<evidence type="ECO:0000259" key="2">
    <source>
        <dbReference type="Pfam" id="PF00582"/>
    </source>
</evidence>
<evidence type="ECO:0000313" key="4">
    <source>
        <dbReference type="Proteomes" id="UP000199470"/>
    </source>
</evidence>
<sequence>MSYRTILVHVDPSKRTPERVALAAQLAMTEDAHLVGAAMTGLTQFIYQCGAVDPSAGFVTPDLSFLYECADRALAGFTAQAERLGVRSWEARRLDDDAEAGLALQARYADLVVLGQPEEGEAGPGIVATLPEYVLLNSMRPVLVLPRVGRFEHIDRHALLAWDGSQEATRALTAAIPLLRRAGLVTLAVFHPAAHNSVHGEVPGADIALYLARHGVKVEVSERPAADDIGEAILSLAAELDADLIVMGGYGHARLREMVLGGATSTVLRAMTVPVLMAH</sequence>
<dbReference type="PANTHER" id="PTHR46268">
    <property type="entry name" value="STRESS RESPONSE PROTEIN NHAX"/>
    <property type="match status" value="1"/>
</dbReference>
<evidence type="ECO:0000313" key="3">
    <source>
        <dbReference type="EMBL" id="SFM95218.1"/>
    </source>
</evidence>
<dbReference type="Proteomes" id="UP000199470">
    <property type="component" value="Unassembled WGS sequence"/>
</dbReference>
<feature type="domain" description="UspA" evidence="2">
    <location>
        <begin position="156"/>
        <end position="278"/>
    </location>
</feature>
<dbReference type="PRINTS" id="PR01438">
    <property type="entry name" value="UNVRSLSTRESS"/>
</dbReference>
<organism evidence="3 4">
    <name type="scientific">Rugamonas rubra</name>
    <dbReference type="NCBI Taxonomy" id="758825"/>
    <lineage>
        <taxon>Bacteria</taxon>
        <taxon>Pseudomonadati</taxon>
        <taxon>Pseudomonadota</taxon>
        <taxon>Betaproteobacteria</taxon>
        <taxon>Burkholderiales</taxon>
        <taxon>Oxalobacteraceae</taxon>
        <taxon>Telluria group</taxon>
        <taxon>Rugamonas</taxon>
    </lineage>
</organism>
<dbReference type="Pfam" id="PF00582">
    <property type="entry name" value="Usp"/>
    <property type="match status" value="1"/>
</dbReference>